<sequence length="76" mass="8563">MTKQEIVAQLTEKKMTEVLELIEDAESGDLEELELVQGIGLLADEQLNQEVLRLLEELGVTITYLSGDDLDEEEED</sequence>
<gene>
    <name evidence="1" type="ORF">JOD01_000984</name>
</gene>
<accession>A0A938XZP9</accession>
<comment type="caution">
    <text evidence="1">The sequence shown here is derived from an EMBL/GenBank/DDBJ whole genome shotgun (WGS) entry which is preliminary data.</text>
</comment>
<name>A0A938XZP9_9BACL</name>
<dbReference type="AlphaFoldDB" id="A0A938XZP9"/>
<evidence type="ECO:0000313" key="2">
    <source>
        <dbReference type="Proteomes" id="UP000717624"/>
    </source>
</evidence>
<protein>
    <submittedName>
        <fullName evidence="1">House-cleaning noncanonical NTP pyrophosphatase (MazG superfamily)</fullName>
    </submittedName>
</protein>
<dbReference type="Proteomes" id="UP000717624">
    <property type="component" value="Unassembled WGS sequence"/>
</dbReference>
<reference evidence="1" key="1">
    <citation type="submission" date="2021-01" db="EMBL/GenBank/DDBJ databases">
        <title>Genomic Encyclopedia of Type Strains, Phase IV (KMG-IV): sequencing the most valuable type-strain genomes for metagenomic binning, comparative biology and taxonomic classification.</title>
        <authorList>
            <person name="Goeker M."/>
        </authorList>
    </citation>
    <scope>NUCLEOTIDE SEQUENCE</scope>
    <source>
        <strain evidence="1">DSM 25523</strain>
    </source>
</reference>
<evidence type="ECO:0000313" key="1">
    <source>
        <dbReference type="EMBL" id="MBM7589386.1"/>
    </source>
</evidence>
<dbReference type="EMBL" id="JAFBEB010000002">
    <property type="protein sequence ID" value="MBM7589386.1"/>
    <property type="molecule type" value="Genomic_DNA"/>
</dbReference>
<proteinExistence type="predicted"/>
<keyword evidence="2" id="KW-1185">Reference proteome</keyword>
<dbReference type="RefSeq" id="WP_204517107.1">
    <property type="nucleotide sequence ID" value="NZ_BAABIN010000015.1"/>
</dbReference>
<organism evidence="1 2">
    <name type="scientific">Brevibacillus fulvus</name>
    <dbReference type="NCBI Taxonomy" id="1125967"/>
    <lineage>
        <taxon>Bacteria</taxon>
        <taxon>Bacillati</taxon>
        <taxon>Bacillota</taxon>
        <taxon>Bacilli</taxon>
        <taxon>Bacillales</taxon>
        <taxon>Paenibacillaceae</taxon>
        <taxon>Brevibacillus</taxon>
    </lineage>
</organism>